<dbReference type="InterPro" id="IPR037624">
    <property type="entry name" value="Nup133-like"/>
</dbReference>
<dbReference type="SUPFAM" id="SSF117289">
    <property type="entry name" value="Nucleoporin domain"/>
    <property type="match status" value="1"/>
</dbReference>
<evidence type="ECO:0008006" key="13">
    <source>
        <dbReference type="Google" id="ProtNLM"/>
    </source>
</evidence>
<keyword evidence="5" id="KW-0653">Protein transport</keyword>
<dbReference type="GO" id="GO:0016973">
    <property type="term" value="P:poly(A)+ mRNA export from nucleus"/>
    <property type="evidence" value="ECO:0007669"/>
    <property type="project" value="TreeGrafter"/>
</dbReference>
<keyword evidence="12" id="KW-1185">Reference proteome</keyword>
<feature type="region of interest" description="Disordered" evidence="8">
    <location>
        <begin position="1"/>
        <end position="56"/>
    </location>
</feature>
<sequence length="1380" mass="153607">MFNSPSNGAAPQQTVRTSRRRQRPLSNEGSLSAPKGKRQRLNEQTFVPPGSAPEMEETRNSMIASIARPGSAGEPTGLQREIAVRGKKSRSGERNTKGDGSSLLTSNDTYTVSKLPALPDILRADSTVHQHGAINSENGYALTLTHTHAIVWPYAANIQSPETFTFALPQPSKRASDPLPLGSLVSHSASSTEPGLVVVIPTSGKITYWESVSSAATLDLRLQRNGVDLSIPGMMSGETVIQILNAETAGFVLAFSTGRIAYMAVRDGQGRPAISVQFLRGGSGTSNGSFFGSLRNALSSSAWRGDIAAVRAGRHDNKVGERSIVLATTKGKLQSWNIHRGGHADISGDAEAREEIVMAIKAANPALNDLLIEGFEIHDFTYIPKSGVEFQHGDQKGVTQLMLLTSLTQRHNSHYFLVSVDLKDTKLSVTDIRPITSYTTPTSPDATSKPRLYLPSPALMAYVVFDRAVVVISTAKRPESPDNQLRSESHLLPQPFEDVIDFRRDMNIEIVGSGMEEPHGSSQVLDAKSRRFKAKHPAAVLIVRGGGVVRVAATDNIKLISTEAPKIDAISKLKQAVFFGAIKDNPLSFKVRPELEFSAEEVANAAIKLSGEILESKDLANLAVSQSLQKRATLLKDLAIYLKSTGVALDRLTKWQLLGDAEKLAAATNMWKRHDETVRHMPDGAKTSLMSELVEYINENSKNEPSKEKGEVDEVRHWFIKSVPRIQIAIPWAFQVIKYTYQDGQKDHASVMDLLSEADDLVMGAIQSALDFRTSNLDLYGLGSEQLEHGILKFGYEGLPEFWTSTFFIAENLRKQVDLGGMLLREYIGRPIGKGDPSAEVVDKIRLEFPDLIDTAIRSNTERIRWGRAQHSQSDQEQASQMESALGKIQDTHLSSLAVDMDLTDKALALAEKHEILPVLARLLLWDLELRSQQSQQPGLSDEDFESLEARSELMKDSVRQLFVKFGAKWAKALFEHEIEQGLMEQLLDEWKEEQTYLTEFLRSKSEYAKVSWINDITRESDLETASKALLDLGLKHESDLWSKKVELSLGKLALLSTQSYSKPVGILPDENSSELTFASSELGLINIQKQVYSFVLPSIAAAIDENAELQLALEAHSNRKLRKQQMLSKLLSDSMARLIKHEAMNASQLVDLLTLMGTQAETLDQENFINSRFFLALQAVSYGEFSKDEQHLMQRIIWRRCMLNDNWADVNNTTSKDEQQHEEQLRKTSLYQTLYSCFKNRFFEKNKNMKPMDNEEVLGAGVADVEGRFANTDASTLERIVGDMQVEDDNLQLEDKNRLKDWYGTVLDKAKQDYETELAEETDVGKNMQQAQARLAIAEGEIREAELRRADTLLHSKQRYRPKAKTNGRLGKFRQSIRT</sequence>
<dbReference type="PANTHER" id="PTHR13405:SF11">
    <property type="entry name" value="NUCLEAR PORE COMPLEX PROTEIN NUP133"/>
    <property type="match status" value="1"/>
</dbReference>
<dbReference type="InterPro" id="IPR014908">
    <property type="entry name" value="Nucleoporin_Nup133/Nup155_N"/>
</dbReference>
<dbReference type="EMBL" id="JAFJYH010000040">
    <property type="protein sequence ID" value="KAG4423014.1"/>
    <property type="molecule type" value="Genomic_DNA"/>
</dbReference>
<evidence type="ECO:0000256" key="3">
    <source>
        <dbReference type="ARBA" id="ARBA00022448"/>
    </source>
</evidence>
<evidence type="ECO:0000259" key="10">
    <source>
        <dbReference type="Pfam" id="PF08801"/>
    </source>
</evidence>
<keyword evidence="7" id="KW-0539">Nucleus</keyword>
<dbReference type="Pfam" id="PF08801">
    <property type="entry name" value="Nucleoporin_N"/>
    <property type="match status" value="1"/>
</dbReference>
<protein>
    <recommendedName>
        <fullName evidence="13">Nucleoporin</fullName>
    </recommendedName>
</protein>
<keyword evidence="6" id="KW-0811">Translocation</keyword>
<comment type="subcellular location">
    <subcellularLocation>
        <location evidence="1">Nucleus envelope</location>
    </subcellularLocation>
</comment>
<dbReference type="Proteomes" id="UP000664132">
    <property type="component" value="Unassembled WGS sequence"/>
</dbReference>
<name>A0A8H7WDU2_9HELO</name>
<comment type="similarity">
    <text evidence="2">Belongs to the nucleoporin Nup133 family.</text>
</comment>
<accession>A0A8H7WDU2</accession>
<keyword evidence="4" id="KW-0509">mRNA transport</keyword>
<dbReference type="GO" id="GO:0000972">
    <property type="term" value="P:transcription-dependent tethering of RNA polymerase II gene DNA at nuclear periphery"/>
    <property type="evidence" value="ECO:0007669"/>
    <property type="project" value="TreeGrafter"/>
</dbReference>
<dbReference type="OrthoDB" id="103454at2759"/>
<dbReference type="Pfam" id="PF03177">
    <property type="entry name" value="Nucleoporin_C"/>
    <property type="match status" value="1"/>
</dbReference>
<dbReference type="GO" id="GO:0017056">
    <property type="term" value="F:structural constituent of nuclear pore"/>
    <property type="evidence" value="ECO:0007669"/>
    <property type="project" value="InterPro"/>
</dbReference>
<evidence type="ECO:0000256" key="1">
    <source>
        <dbReference type="ARBA" id="ARBA00004259"/>
    </source>
</evidence>
<organism evidence="11 12">
    <name type="scientific">Cadophora malorum</name>
    <dbReference type="NCBI Taxonomy" id="108018"/>
    <lineage>
        <taxon>Eukaryota</taxon>
        <taxon>Fungi</taxon>
        <taxon>Dikarya</taxon>
        <taxon>Ascomycota</taxon>
        <taxon>Pezizomycotina</taxon>
        <taxon>Leotiomycetes</taxon>
        <taxon>Helotiales</taxon>
        <taxon>Ploettnerulaceae</taxon>
        <taxon>Cadophora</taxon>
    </lineage>
</organism>
<feature type="compositionally biased region" description="Polar residues" evidence="8">
    <location>
        <begin position="1"/>
        <end position="11"/>
    </location>
</feature>
<evidence type="ECO:0000256" key="2">
    <source>
        <dbReference type="ARBA" id="ARBA00005569"/>
    </source>
</evidence>
<feature type="region of interest" description="Disordered" evidence="8">
    <location>
        <begin position="83"/>
        <end position="105"/>
    </location>
</feature>
<keyword evidence="3" id="KW-0813">Transport</keyword>
<dbReference type="Gene3D" id="2.130.10.10">
    <property type="entry name" value="YVTN repeat-like/Quinoprotein amine dehydrogenase"/>
    <property type="match status" value="1"/>
</dbReference>
<proteinExistence type="inferred from homology"/>
<evidence type="ECO:0000256" key="4">
    <source>
        <dbReference type="ARBA" id="ARBA00022816"/>
    </source>
</evidence>
<feature type="domain" description="Nucleoporin Nup133/Nup155-like N-terminal" evidence="10">
    <location>
        <begin position="105"/>
        <end position="550"/>
    </location>
</feature>
<dbReference type="PANTHER" id="PTHR13405">
    <property type="entry name" value="NUCLEAR PORE COMPLEX PROTEIN NUP133"/>
    <property type="match status" value="1"/>
</dbReference>
<evidence type="ECO:0000256" key="6">
    <source>
        <dbReference type="ARBA" id="ARBA00023010"/>
    </source>
</evidence>
<dbReference type="InterPro" id="IPR015943">
    <property type="entry name" value="WD40/YVTN_repeat-like_dom_sf"/>
</dbReference>
<dbReference type="GO" id="GO:0006606">
    <property type="term" value="P:protein import into nucleus"/>
    <property type="evidence" value="ECO:0007669"/>
    <property type="project" value="TreeGrafter"/>
</dbReference>
<evidence type="ECO:0000256" key="5">
    <source>
        <dbReference type="ARBA" id="ARBA00022927"/>
    </source>
</evidence>
<evidence type="ECO:0000313" key="12">
    <source>
        <dbReference type="Proteomes" id="UP000664132"/>
    </source>
</evidence>
<dbReference type="Gene3D" id="1.20.58.1380">
    <property type="match status" value="1"/>
</dbReference>
<comment type="caution">
    <text evidence="11">The sequence shown here is derived from an EMBL/GenBank/DDBJ whole genome shotgun (WGS) entry which is preliminary data.</text>
</comment>
<dbReference type="GO" id="GO:0031080">
    <property type="term" value="C:nuclear pore outer ring"/>
    <property type="evidence" value="ECO:0007669"/>
    <property type="project" value="TreeGrafter"/>
</dbReference>
<feature type="domain" description="Nucleoporin Nup133/Nup155-like C-terminal" evidence="9">
    <location>
        <begin position="658"/>
        <end position="1304"/>
    </location>
</feature>
<evidence type="ECO:0000259" key="9">
    <source>
        <dbReference type="Pfam" id="PF03177"/>
    </source>
</evidence>
<evidence type="ECO:0000256" key="8">
    <source>
        <dbReference type="SAM" id="MobiDB-lite"/>
    </source>
</evidence>
<dbReference type="FunFam" id="2.130.10.10:FF:001057">
    <property type="entry name" value="Nuclear pore complex subunit Nup133, putative"/>
    <property type="match status" value="1"/>
</dbReference>
<evidence type="ECO:0000256" key="7">
    <source>
        <dbReference type="ARBA" id="ARBA00023242"/>
    </source>
</evidence>
<dbReference type="InterPro" id="IPR007187">
    <property type="entry name" value="Nucleoporin_Nup133/Nup155_C"/>
</dbReference>
<reference evidence="11" key="1">
    <citation type="submission" date="2021-02" db="EMBL/GenBank/DDBJ databases">
        <title>Genome sequence Cadophora malorum strain M34.</title>
        <authorList>
            <person name="Stefanovic E."/>
            <person name="Vu D."/>
            <person name="Scully C."/>
            <person name="Dijksterhuis J."/>
            <person name="Roader J."/>
            <person name="Houbraken J."/>
        </authorList>
    </citation>
    <scope>NUCLEOTIDE SEQUENCE</scope>
    <source>
        <strain evidence="11">M34</strain>
    </source>
</reference>
<gene>
    <name evidence="11" type="ORF">IFR04_003790</name>
</gene>
<evidence type="ECO:0000313" key="11">
    <source>
        <dbReference type="EMBL" id="KAG4423014.1"/>
    </source>
</evidence>